<accession>A0A0F9WA37</accession>
<protein>
    <submittedName>
        <fullName evidence="1">Uncharacterized protein</fullName>
    </submittedName>
</protein>
<dbReference type="EMBL" id="LAZR01000317">
    <property type="protein sequence ID" value="KKN74973.1"/>
    <property type="molecule type" value="Genomic_DNA"/>
</dbReference>
<organism evidence="1">
    <name type="scientific">marine sediment metagenome</name>
    <dbReference type="NCBI Taxonomy" id="412755"/>
    <lineage>
        <taxon>unclassified sequences</taxon>
        <taxon>metagenomes</taxon>
        <taxon>ecological metagenomes</taxon>
    </lineage>
</organism>
<proteinExistence type="predicted"/>
<reference evidence="1" key="1">
    <citation type="journal article" date="2015" name="Nature">
        <title>Complex archaea that bridge the gap between prokaryotes and eukaryotes.</title>
        <authorList>
            <person name="Spang A."/>
            <person name="Saw J.H."/>
            <person name="Jorgensen S.L."/>
            <person name="Zaremba-Niedzwiedzka K."/>
            <person name="Martijn J."/>
            <person name="Lind A.E."/>
            <person name="van Eijk R."/>
            <person name="Schleper C."/>
            <person name="Guy L."/>
            <person name="Ettema T.J."/>
        </authorList>
    </citation>
    <scope>NUCLEOTIDE SEQUENCE</scope>
</reference>
<evidence type="ECO:0000313" key="1">
    <source>
        <dbReference type="EMBL" id="KKN74973.1"/>
    </source>
</evidence>
<comment type="caution">
    <text evidence="1">The sequence shown here is derived from an EMBL/GenBank/DDBJ whole genome shotgun (WGS) entry which is preliminary data.</text>
</comment>
<name>A0A0F9WA37_9ZZZZ</name>
<dbReference type="AlphaFoldDB" id="A0A0F9WA37"/>
<gene>
    <name evidence="1" type="ORF">LCGC14_0384750</name>
</gene>
<sequence>MTGQKKLDSPDREKIAEKLYQQRWYGGQPTWEKSLLRELFRNYADQILAIKGLAVLDDDQSREEIEGVLGYIEDMFPELNTTYWQSKRWKEFKDEQTKG</sequence>